<comment type="caution">
    <text evidence="3">The sequence shown here is derived from an EMBL/GenBank/DDBJ whole genome shotgun (WGS) entry which is preliminary data.</text>
</comment>
<accession>A0ABR3ST12</accession>
<dbReference type="Proteomes" id="UP001521116">
    <property type="component" value="Unassembled WGS sequence"/>
</dbReference>
<feature type="chain" id="PRO_5047208170" description="Small secreted protein" evidence="2">
    <location>
        <begin position="19"/>
        <end position="193"/>
    </location>
</feature>
<feature type="signal peptide" evidence="2">
    <location>
        <begin position="1"/>
        <end position="18"/>
    </location>
</feature>
<name>A0ABR3ST12_9PEZI</name>
<keyword evidence="4" id="KW-1185">Reference proteome</keyword>
<evidence type="ECO:0008006" key="5">
    <source>
        <dbReference type="Google" id="ProtNLM"/>
    </source>
</evidence>
<protein>
    <recommendedName>
        <fullName evidence="5">Small secreted protein</fullName>
    </recommendedName>
</protein>
<evidence type="ECO:0000256" key="1">
    <source>
        <dbReference type="SAM" id="MobiDB-lite"/>
    </source>
</evidence>
<evidence type="ECO:0000256" key="2">
    <source>
        <dbReference type="SAM" id="SignalP"/>
    </source>
</evidence>
<reference evidence="3 4" key="1">
    <citation type="submission" date="2024-02" db="EMBL/GenBank/DDBJ databases">
        <title>De novo assembly and annotation of 12 fungi associated with fruit tree decline syndrome in Ontario, Canada.</title>
        <authorList>
            <person name="Sulman M."/>
            <person name="Ellouze W."/>
            <person name="Ilyukhin E."/>
        </authorList>
    </citation>
    <scope>NUCLEOTIDE SEQUENCE [LARGE SCALE GENOMIC DNA]</scope>
    <source>
        <strain evidence="3 4">M1-105</strain>
    </source>
</reference>
<dbReference type="EMBL" id="JAJVDC020000064">
    <property type="protein sequence ID" value="KAL1628160.1"/>
    <property type="molecule type" value="Genomic_DNA"/>
</dbReference>
<feature type="region of interest" description="Disordered" evidence="1">
    <location>
        <begin position="165"/>
        <end position="193"/>
    </location>
</feature>
<evidence type="ECO:0000313" key="3">
    <source>
        <dbReference type="EMBL" id="KAL1628160.1"/>
    </source>
</evidence>
<feature type="compositionally biased region" description="Polar residues" evidence="1">
    <location>
        <begin position="166"/>
        <end position="186"/>
    </location>
</feature>
<sequence>MRFSTVAVFLGLTASSLAAPVMDLPTGMTKRANSTSSNSNAAAAGGSVLTAQSYADFQISDGVAGNALAEVNQKFPISNQDPAQVSDADAEIISNAREVAEDAETGTGGFNEQIAAAGEDTDAGKALQVGKIKNKVLKLQLEILDLQIKQAQGDDQTAKIAEEQTKLQSNIDQDTEAAGQTSQSVADTFKESN</sequence>
<dbReference type="PANTHER" id="PTHR38849">
    <property type="entry name" value="SMALL SECRETED PROTEIN"/>
    <property type="match status" value="1"/>
</dbReference>
<evidence type="ECO:0000313" key="4">
    <source>
        <dbReference type="Proteomes" id="UP001521116"/>
    </source>
</evidence>
<keyword evidence="2" id="KW-0732">Signal</keyword>
<organism evidence="3 4">
    <name type="scientific">Neofusicoccum ribis</name>
    <dbReference type="NCBI Taxonomy" id="45134"/>
    <lineage>
        <taxon>Eukaryota</taxon>
        <taxon>Fungi</taxon>
        <taxon>Dikarya</taxon>
        <taxon>Ascomycota</taxon>
        <taxon>Pezizomycotina</taxon>
        <taxon>Dothideomycetes</taxon>
        <taxon>Dothideomycetes incertae sedis</taxon>
        <taxon>Botryosphaeriales</taxon>
        <taxon>Botryosphaeriaceae</taxon>
        <taxon>Neofusicoccum</taxon>
    </lineage>
</organism>
<proteinExistence type="predicted"/>
<dbReference type="PANTHER" id="PTHR38849:SF1">
    <property type="entry name" value="SMALL SECRETED PROTEIN"/>
    <property type="match status" value="1"/>
</dbReference>
<gene>
    <name evidence="3" type="ORF">SLS56_005980</name>
</gene>